<dbReference type="SUPFAM" id="SSF81296">
    <property type="entry name" value="E set domains"/>
    <property type="match status" value="1"/>
</dbReference>
<dbReference type="AlphaFoldDB" id="A0A5N1J8S9"/>
<evidence type="ECO:0000313" key="2">
    <source>
        <dbReference type="Proteomes" id="UP000326344"/>
    </source>
</evidence>
<proteinExistence type="predicted"/>
<reference evidence="1 2" key="1">
    <citation type="submission" date="2019-09" db="EMBL/GenBank/DDBJ databases">
        <title>Genome Sequence of Larkinella sp MA1.</title>
        <authorList>
            <person name="Srinivasan S."/>
        </authorList>
    </citation>
    <scope>NUCLEOTIDE SEQUENCE [LARGE SCALE GENOMIC DNA]</scope>
    <source>
        <strain evidence="1 2">MA1</strain>
    </source>
</reference>
<dbReference type="Proteomes" id="UP000326344">
    <property type="component" value="Unassembled WGS sequence"/>
</dbReference>
<dbReference type="RefSeq" id="WP_150881377.1">
    <property type="nucleotide sequence ID" value="NZ_VTWS01000012.1"/>
</dbReference>
<dbReference type="Gene3D" id="2.60.40.10">
    <property type="entry name" value="Immunoglobulins"/>
    <property type="match status" value="1"/>
</dbReference>
<protein>
    <recommendedName>
        <fullName evidence="3">IPT/TIG domain-containing protein</fullName>
    </recommendedName>
</protein>
<dbReference type="InterPro" id="IPR013783">
    <property type="entry name" value="Ig-like_fold"/>
</dbReference>
<dbReference type="InterPro" id="IPR014756">
    <property type="entry name" value="Ig_E-set"/>
</dbReference>
<sequence>MKALYHLLVCFGLLTGLTTCKNGDDDSDSAEPLAAIETAIPNGLIPGSALTLKGRNFLSVTSVKLANTTVPASDFIRTAPDELSFKVPMGTTAGKICIVNQNGQGEWKDMALITSGVLTADNVGVNVSSPVQGYYSDACSPQWFMYCLNGACLVYRRQTRAVPVGAPAGATCEKYYSVEQISGSSYEVYPNDRVTLKFELKKNSQEYTGMVIMIMNGTTYLGNMVKKSSGGSLIGYSIIDGQTLKLCNPYPNPPAGFYGQPSQLCAEFKPCTNCQ</sequence>
<name>A0A5N1J8S9_9BACT</name>
<comment type="caution">
    <text evidence="1">The sequence shown here is derived from an EMBL/GenBank/DDBJ whole genome shotgun (WGS) entry which is preliminary data.</text>
</comment>
<evidence type="ECO:0000313" key="1">
    <source>
        <dbReference type="EMBL" id="KAA9345378.1"/>
    </source>
</evidence>
<evidence type="ECO:0008006" key="3">
    <source>
        <dbReference type="Google" id="ProtNLM"/>
    </source>
</evidence>
<organism evidence="1 2">
    <name type="scientific">Larkinella humicola</name>
    <dbReference type="NCBI Taxonomy" id="2607654"/>
    <lineage>
        <taxon>Bacteria</taxon>
        <taxon>Pseudomonadati</taxon>
        <taxon>Bacteroidota</taxon>
        <taxon>Cytophagia</taxon>
        <taxon>Cytophagales</taxon>
        <taxon>Spirosomataceae</taxon>
        <taxon>Larkinella</taxon>
    </lineage>
</organism>
<keyword evidence="2" id="KW-1185">Reference proteome</keyword>
<gene>
    <name evidence="1" type="ORF">F0P93_29385</name>
</gene>
<accession>A0A5N1J8S9</accession>
<dbReference type="EMBL" id="VTWS01000012">
    <property type="protein sequence ID" value="KAA9345378.1"/>
    <property type="molecule type" value="Genomic_DNA"/>
</dbReference>